<dbReference type="EMBL" id="LQQU01000045">
    <property type="protein sequence ID" value="KZE27340.1"/>
    <property type="molecule type" value="Genomic_DNA"/>
</dbReference>
<dbReference type="STRING" id="1452487.AVW16_01980"/>
<keyword evidence="3" id="KW-1185">Reference proteome</keyword>
<organism evidence="2 3">
    <name type="scientific">Crenobacter luteus</name>
    <dbReference type="NCBI Taxonomy" id="1452487"/>
    <lineage>
        <taxon>Bacteria</taxon>
        <taxon>Pseudomonadati</taxon>
        <taxon>Pseudomonadota</taxon>
        <taxon>Betaproteobacteria</taxon>
        <taxon>Neisseriales</taxon>
        <taxon>Neisseriaceae</taxon>
        <taxon>Crenobacter</taxon>
    </lineage>
</organism>
<evidence type="ECO:0000313" key="2">
    <source>
        <dbReference type="EMBL" id="KZE27340.1"/>
    </source>
</evidence>
<dbReference type="InterPro" id="IPR036653">
    <property type="entry name" value="CinA-like_C"/>
</dbReference>
<dbReference type="SUPFAM" id="SSF142433">
    <property type="entry name" value="CinA-like"/>
    <property type="match status" value="1"/>
</dbReference>
<reference evidence="3" key="1">
    <citation type="submission" date="2016-01" db="EMBL/GenBank/DDBJ databases">
        <title>Draft genome of Chromobacterium sp. F49.</title>
        <authorList>
            <person name="Hong K.W."/>
        </authorList>
    </citation>
    <scope>NUCLEOTIDE SEQUENCE [LARGE SCALE GENOMIC DNA]</scope>
    <source>
        <strain evidence="3">CN10</strain>
    </source>
</reference>
<protein>
    <submittedName>
        <fullName evidence="2">Damage-inducible protein CinA</fullName>
    </submittedName>
</protein>
<name>A0A165EP13_9NEIS</name>
<dbReference type="Pfam" id="PF02464">
    <property type="entry name" value="CinA"/>
    <property type="match status" value="1"/>
</dbReference>
<gene>
    <name evidence="2" type="ORF">AVW16_01980</name>
</gene>
<dbReference type="OrthoDB" id="9801454at2"/>
<dbReference type="InterPro" id="IPR008136">
    <property type="entry name" value="CinA_C"/>
</dbReference>
<dbReference type="NCBIfam" id="TIGR00199">
    <property type="entry name" value="PncC_domain"/>
    <property type="match status" value="1"/>
</dbReference>
<feature type="domain" description="CinA C-terminal" evidence="1">
    <location>
        <begin position="6"/>
        <end position="158"/>
    </location>
</feature>
<evidence type="ECO:0000313" key="3">
    <source>
        <dbReference type="Proteomes" id="UP000076625"/>
    </source>
</evidence>
<evidence type="ECO:0000259" key="1">
    <source>
        <dbReference type="Pfam" id="PF02464"/>
    </source>
</evidence>
<dbReference type="Proteomes" id="UP000076625">
    <property type="component" value="Unassembled WGS sequence"/>
</dbReference>
<sequence>MSDKAEALARALGQRLAARGESVTTAESCTGGRIAGAITDVAGSSGWFGYGFVSYSNEAKQRLLGVSAATLAGHGAVSAATVAEMAAGALRESGADWAVAVSGVAGPGGGSVDKPVGLVWFGLAQRGGVEKVFSRRFGGDRAAVRAATVEVALAALVEAVDAAPPLRG</sequence>
<dbReference type="RefSeq" id="WP_066614156.1">
    <property type="nucleotide sequence ID" value="NZ_LQQU01000045.1"/>
</dbReference>
<accession>A0A165EP13</accession>
<comment type="caution">
    <text evidence="2">The sequence shown here is derived from an EMBL/GenBank/DDBJ whole genome shotgun (WGS) entry which is preliminary data.</text>
</comment>
<proteinExistence type="predicted"/>
<dbReference type="AlphaFoldDB" id="A0A165EP13"/>
<dbReference type="Gene3D" id="3.90.950.20">
    <property type="entry name" value="CinA-like"/>
    <property type="match status" value="1"/>
</dbReference>